<dbReference type="OrthoDB" id="289314at2759"/>
<dbReference type="Gene3D" id="1.20.1270.60">
    <property type="entry name" value="Arfaptin homology (AH) domain/BAR domain"/>
    <property type="match status" value="1"/>
</dbReference>
<reference evidence="4 5" key="1">
    <citation type="submission" date="2025-04" db="UniProtKB">
        <authorList>
            <consortium name="RefSeq"/>
        </authorList>
    </citation>
    <scope>IDENTIFICATION</scope>
    <source>
        <tissue evidence="4 5">Entire body</tissue>
    </source>
</reference>
<dbReference type="RefSeq" id="XP_018321794.1">
    <property type="nucleotide sequence ID" value="XM_018466292.2"/>
</dbReference>
<evidence type="ECO:0000259" key="2">
    <source>
        <dbReference type="PROSITE" id="PS50195"/>
    </source>
</evidence>
<keyword evidence="3" id="KW-1185">Reference proteome</keyword>
<dbReference type="PROSITE" id="PS50195">
    <property type="entry name" value="PX"/>
    <property type="match status" value="1"/>
</dbReference>
<dbReference type="GO" id="GO:0031201">
    <property type="term" value="C:SNARE complex"/>
    <property type="evidence" value="ECO:0007669"/>
    <property type="project" value="TreeGrafter"/>
</dbReference>
<dbReference type="SMART" id="SM00312">
    <property type="entry name" value="PX"/>
    <property type="match status" value="1"/>
</dbReference>
<dbReference type="RefSeq" id="XP_018321795.1">
    <property type="nucleotide sequence ID" value="XM_018466293.2"/>
</dbReference>
<dbReference type="Proteomes" id="UP000192223">
    <property type="component" value="Unplaced"/>
</dbReference>
<evidence type="ECO:0000313" key="3">
    <source>
        <dbReference type="Proteomes" id="UP000192223"/>
    </source>
</evidence>
<evidence type="ECO:0000256" key="1">
    <source>
        <dbReference type="ARBA" id="ARBA00010883"/>
    </source>
</evidence>
<gene>
    <name evidence="4 5 6" type="primary">LOC108734656</name>
</gene>
<evidence type="ECO:0000313" key="4">
    <source>
        <dbReference type="RefSeq" id="XP_018321793.1"/>
    </source>
</evidence>
<organism evidence="3 5">
    <name type="scientific">Agrilus planipennis</name>
    <name type="common">Emerald ash borer</name>
    <name type="synonym">Agrilus marcopoli</name>
    <dbReference type="NCBI Taxonomy" id="224129"/>
    <lineage>
        <taxon>Eukaryota</taxon>
        <taxon>Metazoa</taxon>
        <taxon>Ecdysozoa</taxon>
        <taxon>Arthropoda</taxon>
        <taxon>Hexapoda</taxon>
        <taxon>Insecta</taxon>
        <taxon>Pterygota</taxon>
        <taxon>Neoptera</taxon>
        <taxon>Endopterygota</taxon>
        <taxon>Coleoptera</taxon>
        <taxon>Polyphaga</taxon>
        <taxon>Elateriformia</taxon>
        <taxon>Buprestoidea</taxon>
        <taxon>Buprestidae</taxon>
        <taxon>Agrilinae</taxon>
        <taxon>Agrilus</taxon>
    </lineage>
</organism>
<protein>
    <submittedName>
        <fullName evidence="4 5">Sorting nexin-4</fullName>
    </submittedName>
</protein>
<dbReference type="InterPro" id="IPR036871">
    <property type="entry name" value="PX_dom_sf"/>
</dbReference>
<dbReference type="InterPro" id="IPR034783">
    <property type="entry name" value="SNX4"/>
</dbReference>
<dbReference type="RefSeq" id="XP_018321793.1">
    <property type="nucleotide sequence ID" value="XM_018466291.2"/>
</dbReference>
<dbReference type="Pfam" id="PF00787">
    <property type="entry name" value="PX"/>
    <property type="match status" value="1"/>
</dbReference>
<dbReference type="AlphaFoldDB" id="A0A1W4WCU7"/>
<evidence type="ECO:0000313" key="5">
    <source>
        <dbReference type="RefSeq" id="XP_018321794.1"/>
    </source>
</evidence>
<dbReference type="KEGG" id="apln:108734656"/>
<dbReference type="GO" id="GO:0031901">
    <property type="term" value="C:early endosome membrane"/>
    <property type="evidence" value="ECO:0007669"/>
    <property type="project" value="TreeGrafter"/>
</dbReference>
<evidence type="ECO:0000313" key="6">
    <source>
        <dbReference type="RefSeq" id="XP_018321795.1"/>
    </source>
</evidence>
<name>A0A1W4WCU7_AGRPL</name>
<feature type="domain" description="PX" evidence="2">
    <location>
        <begin position="33"/>
        <end position="161"/>
    </location>
</feature>
<proteinExistence type="inferred from homology"/>
<dbReference type="STRING" id="224129.A0A1W4WCU7"/>
<dbReference type="SUPFAM" id="SSF64268">
    <property type="entry name" value="PX domain"/>
    <property type="match status" value="1"/>
</dbReference>
<accession>A0A1W4WCU7</accession>
<dbReference type="CDD" id="cd06864">
    <property type="entry name" value="PX_SNX4"/>
    <property type="match status" value="1"/>
</dbReference>
<dbReference type="PANTHER" id="PTHR46596">
    <property type="entry name" value="SORTING NEXIN-4"/>
    <property type="match status" value="1"/>
</dbReference>
<dbReference type="PANTHER" id="PTHR46596:SF1">
    <property type="entry name" value="SORTING NEXIN-4"/>
    <property type="match status" value="1"/>
</dbReference>
<dbReference type="Gene3D" id="3.30.1520.10">
    <property type="entry name" value="Phox-like domain"/>
    <property type="match status" value="1"/>
</dbReference>
<dbReference type="GO" id="GO:0015031">
    <property type="term" value="P:protein transport"/>
    <property type="evidence" value="ECO:0007669"/>
    <property type="project" value="InterPro"/>
</dbReference>
<dbReference type="InterPro" id="IPR001683">
    <property type="entry name" value="PX_dom"/>
</dbReference>
<dbReference type="GeneID" id="108734656"/>
<comment type="similarity">
    <text evidence="1">Belongs to the sorting nexin family.</text>
</comment>
<dbReference type="InterPro" id="IPR034902">
    <property type="entry name" value="PX_SNX4"/>
</dbReference>
<dbReference type="InterPro" id="IPR027267">
    <property type="entry name" value="AH/BAR_dom_sf"/>
</dbReference>
<sequence length="419" mass="48923">MENSAPQTKPEFSAKAECDLNNHKDILLKHIDINVSESEKRTNGALNLREFYTVYLIEMRVVDPEFFDKLNKLNTVWRRYTDFEHLHEYLRNTYPYVVIPPLPEKKVMYSWQKVSGDTFDPDFIDRRRASLENFLLRLAAHPVLCWDKCFLKFLQEEEGWKDFCKSSGYLEAVESKLKGLSTSVRLKYTNPYFDKVKKYSFDVQTNLHNLLKARSHAVESLFTIHKLHSNYGRVFSEWSAIEREMGDSLQRIGHYLDTIASCIDSTLEDEELLADQLKEYMFFATSLQNICKHQELLQLKVETAQHNVVMKTAEKEKAQQGKMGLMSRLFGAVDTDEVRELKVNVLDQQIHRGNQTVSSAKIKLLEFNENAMNEIEHFNAQKFTDLSETLTGYAFLQLNMAKKSLQTWKQIRDCLQTIP</sequence>
<dbReference type="GO" id="GO:0005886">
    <property type="term" value="C:plasma membrane"/>
    <property type="evidence" value="ECO:0007669"/>
    <property type="project" value="TreeGrafter"/>
</dbReference>
<dbReference type="GO" id="GO:0032266">
    <property type="term" value="F:phosphatidylinositol-3-phosphate binding"/>
    <property type="evidence" value="ECO:0007669"/>
    <property type="project" value="TreeGrafter"/>
</dbReference>
<dbReference type="GO" id="GO:2000786">
    <property type="term" value="P:positive regulation of autophagosome assembly"/>
    <property type="evidence" value="ECO:0007669"/>
    <property type="project" value="TreeGrafter"/>
</dbReference>